<evidence type="ECO:0000313" key="9">
    <source>
        <dbReference type="Proteomes" id="UP001059041"/>
    </source>
</evidence>
<comment type="caution">
    <text evidence="8">The sequence shown here is derived from an EMBL/GenBank/DDBJ whole genome shotgun (WGS) entry which is preliminary data.</text>
</comment>
<feature type="compositionally biased region" description="Basic residues" evidence="6">
    <location>
        <begin position="1260"/>
        <end position="1276"/>
    </location>
</feature>
<evidence type="ECO:0000256" key="4">
    <source>
        <dbReference type="ARBA" id="ARBA00023125"/>
    </source>
</evidence>
<name>A0A9W7WZ14_TRIRA</name>
<keyword evidence="1" id="KW-0479">Metal-binding</keyword>
<dbReference type="Gene3D" id="6.20.210.20">
    <property type="entry name" value="THAP domain"/>
    <property type="match status" value="1"/>
</dbReference>
<reference evidence="8" key="1">
    <citation type="submission" date="2021-02" db="EMBL/GenBank/DDBJ databases">
        <title>Comparative genomics reveals that relaxation of natural selection precedes convergent phenotypic evolution of cavefish.</title>
        <authorList>
            <person name="Peng Z."/>
        </authorList>
    </citation>
    <scope>NUCLEOTIDE SEQUENCE</scope>
    <source>
        <tissue evidence="8">Muscle</tissue>
    </source>
</reference>
<feature type="compositionally biased region" description="Polar residues" evidence="6">
    <location>
        <begin position="206"/>
        <end position="218"/>
    </location>
</feature>
<dbReference type="PANTHER" id="PTHR31751:SF44">
    <property type="entry name" value="SI:CH211-211K8.4-RELATED"/>
    <property type="match status" value="1"/>
</dbReference>
<feature type="domain" description="THAP-type" evidence="7">
    <location>
        <begin position="1"/>
        <end position="90"/>
    </location>
</feature>
<feature type="compositionally biased region" description="Polar residues" evidence="6">
    <location>
        <begin position="774"/>
        <end position="797"/>
    </location>
</feature>
<dbReference type="GO" id="GO:0008270">
    <property type="term" value="F:zinc ion binding"/>
    <property type="evidence" value="ECO:0007669"/>
    <property type="project" value="UniProtKB-KW"/>
</dbReference>
<gene>
    <name evidence="8" type="ORF">IRJ41_006870</name>
</gene>
<proteinExistence type="predicted"/>
<feature type="region of interest" description="Disordered" evidence="6">
    <location>
        <begin position="1204"/>
        <end position="1291"/>
    </location>
</feature>
<dbReference type="SMART" id="SM00692">
    <property type="entry name" value="DM3"/>
    <property type="match status" value="1"/>
</dbReference>
<dbReference type="GO" id="GO:0003677">
    <property type="term" value="F:DNA binding"/>
    <property type="evidence" value="ECO:0007669"/>
    <property type="project" value="UniProtKB-UniRule"/>
</dbReference>
<feature type="region of interest" description="Disordered" evidence="6">
    <location>
        <begin position="1143"/>
        <end position="1184"/>
    </location>
</feature>
<dbReference type="InterPro" id="IPR039064">
    <property type="entry name" value="ZNF750_Znf"/>
</dbReference>
<keyword evidence="3" id="KW-0862">Zinc</keyword>
<dbReference type="PROSITE" id="PS50950">
    <property type="entry name" value="ZF_THAP"/>
    <property type="match status" value="1"/>
</dbReference>
<protein>
    <recommendedName>
        <fullName evidence="7">THAP-type domain-containing protein</fullName>
    </recommendedName>
</protein>
<feature type="compositionally biased region" description="Polar residues" evidence="6">
    <location>
        <begin position="1222"/>
        <end position="1232"/>
    </location>
</feature>
<feature type="region of interest" description="Disordered" evidence="6">
    <location>
        <begin position="1059"/>
        <end position="1124"/>
    </location>
</feature>
<evidence type="ECO:0000256" key="6">
    <source>
        <dbReference type="SAM" id="MobiDB-lite"/>
    </source>
</evidence>
<evidence type="ECO:0000259" key="7">
    <source>
        <dbReference type="PROSITE" id="PS50950"/>
    </source>
</evidence>
<feature type="compositionally biased region" description="Basic and acidic residues" evidence="6">
    <location>
        <begin position="825"/>
        <end position="842"/>
    </location>
</feature>
<feature type="region of interest" description="Disordered" evidence="6">
    <location>
        <begin position="167"/>
        <end position="218"/>
    </location>
</feature>
<accession>A0A9W7WZ14</accession>
<evidence type="ECO:0000313" key="8">
    <source>
        <dbReference type="EMBL" id="KAI7810815.1"/>
    </source>
</evidence>
<dbReference type="PANTHER" id="PTHR31751">
    <property type="entry name" value="SI:CH211-108C17.2-RELATED-RELATED"/>
    <property type="match status" value="1"/>
</dbReference>
<dbReference type="EMBL" id="JAFHDT010000004">
    <property type="protein sequence ID" value="KAI7810815.1"/>
    <property type="molecule type" value="Genomic_DNA"/>
</dbReference>
<dbReference type="SMART" id="SM00980">
    <property type="entry name" value="THAP"/>
    <property type="match status" value="1"/>
</dbReference>
<evidence type="ECO:0000256" key="1">
    <source>
        <dbReference type="ARBA" id="ARBA00022723"/>
    </source>
</evidence>
<dbReference type="InterPro" id="IPR006612">
    <property type="entry name" value="THAP_Znf"/>
</dbReference>
<evidence type="ECO:0000256" key="3">
    <source>
        <dbReference type="ARBA" id="ARBA00022833"/>
    </source>
</evidence>
<keyword evidence="4 5" id="KW-0238">DNA-binding</keyword>
<keyword evidence="9" id="KW-1185">Reference proteome</keyword>
<sequence length="1291" mass="144978">MAKVRGQHANCNVLGCTDEHKSLFRVPTSEKTRQEWIYFIFGGNPPERLSKNLHVCANHFKPECFVNLGQYKARLASKLLLNVGARPTERGNAADGKNASTSEELTKVHHVACQTDTPKLRTVATQLSVKTLGPHYQSKGTQTTLLRPDVGVDTFQPLLSLTPIKRPSKRPRLEMEDEKEDPMGRSSSINIEEPMDSTYDPVDSDATLTEPSDITMESSKPAHKTATYIVYENCLLELFEKCPICHRVSDVRTRRVGTFLSVEQQCPHCEFFRKWNSQPVLGSTPVGNLQLSVALYANGASFFKLEKIFRAMQLKMYHYDTFRRHARMYIEPAIVHSWKTAQDAMLQQLSQQQNVILGGDMRADSPGHCAKFGSYTVMDLRTSSIIDLQLVQSNEVGGSNNMEKEGLKRSLELLRTRSVTCDSIVTDRHPQVQTFLQEANITHYYDVWHIEKGISKKILKIARRKECENLQKWQRSIKNHIYWTAASSSSGHERVAKWTSILNHVQDIHTHEDPGFPRCLHRQHTSRDKSKWLRAATSSLCRLENVLTNKRILKDVEKLSPHPQTSALEAFHGVILRFAPKNVVFPFLGMLCRLYLAALHFNENARRPQATTAAGKPLFKVSFPKYRKGECTVKPVKVNPTYHYVDDLMDLVFDKVAQDPTPYVEEVLKIPIPEDLTAQFQKPDKLEVIDRYVSRQYKQHRSVIVGSSTVSPVGMSISAKDRKPKKPHYIPRPPGKPFIYHCFQCPFTCNQKSHLFNHMKYNLCKISISITDKQSRSPSHASAATNIPSAMDTSLSDASKETKSGVEVIDSGGESEASSHNDVTLNHDESCEKKTQKEADLPKRHRSESVSSSSDVTPVYKPEALLPRVSHVFSPVGVWTPPVSFPPSSLSPEHKPHLKDREMLDCSYHGAVFPGYYAYGVPISLHPLYSQYYTPTPTPPHPHLLPYSLDGPLFPRELLPVSSPSREEYFRYYHAFLTPDYSQNAQIHPAVPYFIPYSEETHHVTNMTPGFSLASRYEAAEFSSVQHVMSEHTCEERELRVNTEGEELQVCPQTGCSAAGSPVGPHGHHGYQQPEDEEVVLDSQSEERGAAIQIDEDGQRHEEMKGIERSPAFGGRETESDDHHVMSPLNLSRRVQIKNDASVQQSHPLNLSVKEESQSQSSSSEDGPSRQGIVGSGTSQMNNDSLVEEETTAAFALCQLARSILTDPSGNSRPTSDRDQTDPTPTNTSSTKPCPESNLDECSAHPSDATEVSASTSNVKHPKSKARGAHGTKRKRMSDLSNRNLRKRTCH</sequence>
<organism evidence="8 9">
    <name type="scientific">Triplophysa rosa</name>
    <name type="common">Cave loach</name>
    <dbReference type="NCBI Taxonomy" id="992332"/>
    <lineage>
        <taxon>Eukaryota</taxon>
        <taxon>Metazoa</taxon>
        <taxon>Chordata</taxon>
        <taxon>Craniata</taxon>
        <taxon>Vertebrata</taxon>
        <taxon>Euteleostomi</taxon>
        <taxon>Actinopterygii</taxon>
        <taxon>Neopterygii</taxon>
        <taxon>Teleostei</taxon>
        <taxon>Ostariophysi</taxon>
        <taxon>Cypriniformes</taxon>
        <taxon>Nemacheilidae</taxon>
        <taxon>Triplophysa</taxon>
    </lineage>
</organism>
<feature type="region of interest" description="Disordered" evidence="6">
    <location>
        <begin position="774"/>
        <end position="857"/>
    </location>
</feature>
<dbReference type="InterPro" id="IPR038441">
    <property type="entry name" value="THAP_Znf_sf"/>
</dbReference>
<dbReference type="Pfam" id="PF05485">
    <property type="entry name" value="THAP"/>
    <property type="match status" value="1"/>
</dbReference>
<dbReference type="Pfam" id="PF15269">
    <property type="entry name" value="zf-C2H2_7"/>
    <property type="match status" value="1"/>
</dbReference>
<evidence type="ECO:0000256" key="2">
    <source>
        <dbReference type="ARBA" id="ARBA00022771"/>
    </source>
</evidence>
<keyword evidence="2 5" id="KW-0863">Zinc-finger</keyword>
<evidence type="ECO:0000256" key="5">
    <source>
        <dbReference type="PROSITE-ProRule" id="PRU00309"/>
    </source>
</evidence>
<feature type="compositionally biased region" description="Polar residues" evidence="6">
    <location>
        <begin position="1250"/>
        <end position="1259"/>
    </location>
</feature>
<dbReference type="SUPFAM" id="SSF57716">
    <property type="entry name" value="Glucocorticoid receptor-like (DNA-binding domain)"/>
    <property type="match status" value="1"/>
</dbReference>
<dbReference type="Proteomes" id="UP001059041">
    <property type="component" value="Linkage Group LG4"/>
</dbReference>
<feature type="compositionally biased region" description="Basic and acidic residues" evidence="6">
    <location>
        <begin position="1097"/>
        <end position="1108"/>
    </location>
</feature>